<protein>
    <submittedName>
        <fullName evidence="3">Threonine dehydrogenase-like Zn-dependent dehydrogenase</fullName>
    </submittedName>
</protein>
<accession>A0A561UN04</accession>
<feature type="compositionally biased region" description="Polar residues" evidence="2">
    <location>
        <begin position="373"/>
        <end position="383"/>
    </location>
</feature>
<reference evidence="3 4" key="1">
    <citation type="submission" date="2019-06" db="EMBL/GenBank/DDBJ databases">
        <title>Sequencing the genomes of 1000 actinobacteria strains.</title>
        <authorList>
            <person name="Klenk H.-P."/>
        </authorList>
    </citation>
    <scope>NUCLEOTIDE SEQUENCE [LARGE SCALE GENOMIC DNA]</scope>
    <source>
        <strain evidence="3 4">DSM 44826</strain>
    </source>
</reference>
<dbReference type="InterPro" id="IPR011032">
    <property type="entry name" value="GroES-like_sf"/>
</dbReference>
<dbReference type="Gene3D" id="3.40.50.720">
    <property type="entry name" value="NAD(P)-binding Rossmann-like Domain"/>
    <property type="match status" value="1"/>
</dbReference>
<dbReference type="GO" id="GO:0016491">
    <property type="term" value="F:oxidoreductase activity"/>
    <property type="evidence" value="ECO:0007669"/>
    <property type="project" value="UniProtKB-KW"/>
</dbReference>
<evidence type="ECO:0000256" key="2">
    <source>
        <dbReference type="SAM" id="MobiDB-lite"/>
    </source>
</evidence>
<dbReference type="CDD" id="cd05188">
    <property type="entry name" value="MDR"/>
    <property type="match status" value="1"/>
</dbReference>
<dbReference type="SUPFAM" id="SSF51735">
    <property type="entry name" value="NAD(P)-binding Rossmann-fold domains"/>
    <property type="match status" value="1"/>
</dbReference>
<name>A0A561UN04_9ACTN</name>
<sequence>MPTSEALVRDGLDFRVVRREYDAEDGALRARVLRTGICGTDRQIARRIRPDSADVLGHEGLGELTDPTTGQSRHVVFNPVSEDDQDHILGHSYDGLMQHQLTIGPGSLPEAGLLPALPGLPLDLSCLVEPLATAVYAWDIVRTRTAPGRAVVLGAGTAGLLVGLAGAVAGVEVEILHRRAERAEHLRALGLAEGLPLRFGTGSRLPHGGADCAFVCVPREGAQHALETAFELVGPGGVIDLFGGFGPGDRHHRCPGTDLGEVRRRNVCGRPVPPALQPAGPDAGGPLLTGHRGSNAEHLLRAQQLLLEHQEVFAKTITRVVSLQRAAAVMNRIATGAGEGPGEQIKTLVDLTLEGDRERTVDLSDTVPPSAPSKPNENGVEQA</sequence>
<dbReference type="PANTHER" id="PTHR43189:SF1">
    <property type="entry name" value="ZINC-TYPE ALCOHOL DEHYDROGENASE-LIKE PROTEIN C1198.01"/>
    <property type="match status" value="1"/>
</dbReference>
<keyword evidence="4" id="KW-1185">Reference proteome</keyword>
<dbReference type="Proteomes" id="UP000317940">
    <property type="component" value="Unassembled WGS sequence"/>
</dbReference>
<dbReference type="PANTHER" id="PTHR43189">
    <property type="entry name" value="ZINC-TYPE ALCOHOL DEHYDROGENASE-LIKE PROTEIN C1198.01-RELATED"/>
    <property type="match status" value="1"/>
</dbReference>
<dbReference type="OrthoDB" id="9797931at2"/>
<dbReference type="AlphaFoldDB" id="A0A561UN04"/>
<evidence type="ECO:0000256" key="1">
    <source>
        <dbReference type="ARBA" id="ARBA00023002"/>
    </source>
</evidence>
<proteinExistence type="predicted"/>
<dbReference type="InterPro" id="IPR036291">
    <property type="entry name" value="NAD(P)-bd_dom_sf"/>
</dbReference>
<evidence type="ECO:0000313" key="4">
    <source>
        <dbReference type="Proteomes" id="UP000317940"/>
    </source>
</evidence>
<comment type="caution">
    <text evidence="3">The sequence shown here is derived from an EMBL/GenBank/DDBJ whole genome shotgun (WGS) entry which is preliminary data.</text>
</comment>
<evidence type="ECO:0000313" key="3">
    <source>
        <dbReference type="EMBL" id="TWG00727.1"/>
    </source>
</evidence>
<feature type="region of interest" description="Disordered" evidence="2">
    <location>
        <begin position="359"/>
        <end position="383"/>
    </location>
</feature>
<keyword evidence="1" id="KW-0560">Oxidoreductase</keyword>
<dbReference type="SUPFAM" id="SSF50129">
    <property type="entry name" value="GroES-like"/>
    <property type="match status" value="1"/>
</dbReference>
<dbReference type="RefSeq" id="WP_145906783.1">
    <property type="nucleotide sequence ID" value="NZ_BAAAMZ010000003.1"/>
</dbReference>
<gene>
    <name evidence="3" type="ORF">FHX73_114607</name>
</gene>
<dbReference type="Gene3D" id="3.90.180.10">
    <property type="entry name" value="Medium-chain alcohol dehydrogenases, catalytic domain"/>
    <property type="match status" value="2"/>
</dbReference>
<organism evidence="3 4">
    <name type="scientific">Kitasatospora viridis</name>
    <dbReference type="NCBI Taxonomy" id="281105"/>
    <lineage>
        <taxon>Bacteria</taxon>
        <taxon>Bacillati</taxon>
        <taxon>Actinomycetota</taxon>
        <taxon>Actinomycetes</taxon>
        <taxon>Kitasatosporales</taxon>
        <taxon>Streptomycetaceae</taxon>
        <taxon>Kitasatospora</taxon>
    </lineage>
</organism>
<dbReference type="EMBL" id="VIWT01000001">
    <property type="protein sequence ID" value="TWG00727.1"/>
    <property type="molecule type" value="Genomic_DNA"/>
</dbReference>